<dbReference type="OrthoDB" id="2530521at2759"/>
<feature type="domain" description="WW" evidence="6">
    <location>
        <begin position="2"/>
        <end position="36"/>
    </location>
</feature>
<accession>A0A1E4TT18</accession>
<dbReference type="GO" id="GO:2000749">
    <property type="term" value="P:positive regulation of rDNA heterochromatin formation"/>
    <property type="evidence" value="ECO:0007669"/>
    <property type="project" value="EnsemblFungi"/>
</dbReference>
<dbReference type="Gene3D" id="3.10.50.40">
    <property type="match status" value="1"/>
</dbReference>
<dbReference type="GO" id="GO:0006369">
    <property type="term" value="P:termination of RNA polymerase II transcription"/>
    <property type="evidence" value="ECO:0007669"/>
    <property type="project" value="EnsemblFungi"/>
</dbReference>
<dbReference type="EMBL" id="KV454015">
    <property type="protein sequence ID" value="ODV94864.1"/>
    <property type="molecule type" value="Genomic_DNA"/>
</dbReference>
<dbReference type="GO" id="GO:0000993">
    <property type="term" value="F:RNA polymerase II complex binding"/>
    <property type="evidence" value="ECO:0007669"/>
    <property type="project" value="EnsemblFungi"/>
</dbReference>
<keyword evidence="9" id="KW-1185">Reference proteome</keyword>
<dbReference type="Gene3D" id="2.20.70.10">
    <property type="match status" value="1"/>
</dbReference>
<dbReference type="SUPFAM" id="SSF54534">
    <property type="entry name" value="FKBP-like"/>
    <property type="match status" value="1"/>
</dbReference>
<dbReference type="FunFam" id="3.10.50.40:FF:000010">
    <property type="entry name" value="Peptidyl-prolyl cis-trans isomerase Pin1"/>
    <property type="match status" value="1"/>
</dbReference>
<keyword evidence="3 4" id="KW-0413">Isomerase</keyword>
<evidence type="ECO:0000256" key="1">
    <source>
        <dbReference type="ARBA" id="ARBA00000971"/>
    </source>
</evidence>
<dbReference type="InterPro" id="IPR001202">
    <property type="entry name" value="WW_dom"/>
</dbReference>
<dbReference type="EC" id="5.2.1.8" evidence="5"/>
<dbReference type="GO" id="GO:0000122">
    <property type="term" value="P:negative regulation of transcription by RNA polymerase II"/>
    <property type="evidence" value="ECO:0007669"/>
    <property type="project" value="EnsemblFungi"/>
</dbReference>
<dbReference type="InterPro" id="IPR000297">
    <property type="entry name" value="PPIase_PpiC"/>
</dbReference>
<proteinExistence type="predicted"/>
<name>A0A1E4TT18_PACTA</name>
<dbReference type="GO" id="GO:0003755">
    <property type="term" value="F:peptidyl-prolyl cis-trans isomerase activity"/>
    <property type="evidence" value="ECO:0007669"/>
    <property type="project" value="UniProtKB-UniRule"/>
</dbReference>
<dbReference type="InterPro" id="IPR046357">
    <property type="entry name" value="PPIase_dom_sf"/>
</dbReference>
<dbReference type="Pfam" id="PF00639">
    <property type="entry name" value="Rotamase"/>
    <property type="match status" value="1"/>
</dbReference>
<keyword evidence="2 4" id="KW-0697">Rotamase</keyword>
<evidence type="ECO:0000313" key="9">
    <source>
        <dbReference type="Proteomes" id="UP000094236"/>
    </source>
</evidence>
<dbReference type="GO" id="GO:0005634">
    <property type="term" value="C:nucleus"/>
    <property type="evidence" value="ECO:0007669"/>
    <property type="project" value="TreeGrafter"/>
</dbReference>
<protein>
    <recommendedName>
        <fullName evidence="5">Peptidyl-prolyl cis-trans isomerase</fullName>
        <ecNumber evidence="5">5.2.1.8</ecNumber>
    </recommendedName>
</protein>
<dbReference type="GO" id="GO:0045899">
    <property type="term" value="P:positive regulation of RNA polymerase II transcription preinitiation complex assembly"/>
    <property type="evidence" value="ECO:0007669"/>
    <property type="project" value="EnsemblFungi"/>
</dbReference>
<dbReference type="PROSITE" id="PS50020">
    <property type="entry name" value="WW_DOMAIN_2"/>
    <property type="match status" value="1"/>
</dbReference>
<evidence type="ECO:0000256" key="2">
    <source>
        <dbReference type="ARBA" id="ARBA00023110"/>
    </source>
</evidence>
<evidence type="ECO:0000256" key="3">
    <source>
        <dbReference type="ARBA" id="ARBA00023235"/>
    </source>
</evidence>
<dbReference type="PROSITE" id="PS50198">
    <property type="entry name" value="PPIC_PPIASE_2"/>
    <property type="match status" value="1"/>
</dbReference>
<sequence>MSGLPPSWTIKISKTHNREYYYNSETEESSWEPPYGTDTEKLKQYLLSNLHKPEQIKCSHLLIKHRDSRRPKSWKSEEPITRTKEEAIQILKGYQQAIKEGTATLSEIAAKESDDSSHAKNGDLGWFTKGQMQPSFEKAAFALQIGEVENLFK</sequence>
<dbReference type="Proteomes" id="UP000094236">
    <property type="component" value="Unassembled WGS sequence"/>
</dbReference>
<dbReference type="CDD" id="cd00201">
    <property type="entry name" value="WW"/>
    <property type="match status" value="1"/>
</dbReference>
<dbReference type="GO" id="GO:0005829">
    <property type="term" value="C:cytosol"/>
    <property type="evidence" value="ECO:0007669"/>
    <property type="project" value="TreeGrafter"/>
</dbReference>
<gene>
    <name evidence="8" type="ORF">PACTADRAFT_34618</name>
</gene>
<evidence type="ECO:0000259" key="7">
    <source>
        <dbReference type="PROSITE" id="PS50198"/>
    </source>
</evidence>
<evidence type="ECO:0000259" key="6">
    <source>
        <dbReference type="PROSITE" id="PS50020"/>
    </source>
</evidence>
<dbReference type="PANTHER" id="PTHR10657:SF4">
    <property type="entry name" value="PEPTIDYL-PROLYL CIS-TRANS ISOMERASE-RELATED"/>
    <property type="match status" value="1"/>
</dbReference>
<comment type="catalytic activity">
    <reaction evidence="1 5">
        <text>[protein]-peptidylproline (omega=180) = [protein]-peptidylproline (omega=0)</text>
        <dbReference type="Rhea" id="RHEA:16237"/>
        <dbReference type="Rhea" id="RHEA-COMP:10747"/>
        <dbReference type="Rhea" id="RHEA-COMP:10748"/>
        <dbReference type="ChEBI" id="CHEBI:83833"/>
        <dbReference type="ChEBI" id="CHEBI:83834"/>
        <dbReference type="EC" id="5.2.1.8"/>
    </reaction>
</comment>
<dbReference type="PANTHER" id="PTHR10657">
    <property type="entry name" value="PEPTIDYL-PROLYL CIS-TRANS ISOMERASE"/>
    <property type="match status" value="1"/>
</dbReference>
<evidence type="ECO:0000313" key="8">
    <source>
        <dbReference type="EMBL" id="ODV94864.1"/>
    </source>
</evidence>
<dbReference type="AlphaFoldDB" id="A0A1E4TT18"/>
<evidence type="ECO:0000256" key="5">
    <source>
        <dbReference type="RuleBase" id="RU363014"/>
    </source>
</evidence>
<organism evidence="8 9">
    <name type="scientific">Pachysolen tannophilus NRRL Y-2460</name>
    <dbReference type="NCBI Taxonomy" id="669874"/>
    <lineage>
        <taxon>Eukaryota</taxon>
        <taxon>Fungi</taxon>
        <taxon>Dikarya</taxon>
        <taxon>Ascomycota</taxon>
        <taxon>Saccharomycotina</taxon>
        <taxon>Pichiomycetes</taxon>
        <taxon>Pachysolenaceae</taxon>
        <taxon>Pachysolen</taxon>
    </lineage>
</organism>
<reference evidence="9" key="1">
    <citation type="submission" date="2016-05" db="EMBL/GenBank/DDBJ databases">
        <title>Comparative genomics of biotechnologically important yeasts.</title>
        <authorList>
            <consortium name="DOE Joint Genome Institute"/>
            <person name="Riley R."/>
            <person name="Haridas S."/>
            <person name="Wolfe K.H."/>
            <person name="Lopes M.R."/>
            <person name="Hittinger C.T."/>
            <person name="Goker M."/>
            <person name="Salamov A."/>
            <person name="Wisecaver J."/>
            <person name="Long T.M."/>
            <person name="Aerts A.L."/>
            <person name="Barry K."/>
            <person name="Choi C."/>
            <person name="Clum A."/>
            <person name="Coughlan A.Y."/>
            <person name="Deshpande S."/>
            <person name="Douglass A.P."/>
            <person name="Hanson S.J."/>
            <person name="Klenk H.-P."/>
            <person name="Labutti K."/>
            <person name="Lapidus A."/>
            <person name="Lindquist E."/>
            <person name="Lipzen A."/>
            <person name="Meier-Kolthoff J.P."/>
            <person name="Ohm R.A."/>
            <person name="Otillar R.P."/>
            <person name="Pangilinan J."/>
            <person name="Peng Y."/>
            <person name="Rokas A."/>
            <person name="Rosa C.A."/>
            <person name="Scheuner C."/>
            <person name="Sibirny A.A."/>
            <person name="Slot J.C."/>
            <person name="Stielow J.B."/>
            <person name="Sun H."/>
            <person name="Kurtzman C.P."/>
            <person name="Blackwell M."/>
            <person name="Grigoriev I.V."/>
            <person name="Jeffries T.W."/>
        </authorList>
    </citation>
    <scope>NUCLEOTIDE SEQUENCE [LARGE SCALE GENOMIC DNA]</scope>
    <source>
        <strain evidence="9">NRRL Y-2460</strain>
    </source>
</reference>
<dbReference type="GO" id="GO:2000059">
    <property type="term" value="P:negative regulation of ubiquitin-dependent protein catabolic process"/>
    <property type="evidence" value="ECO:0007669"/>
    <property type="project" value="EnsemblFungi"/>
</dbReference>
<dbReference type="SMART" id="SM00456">
    <property type="entry name" value="WW"/>
    <property type="match status" value="1"/>
</dbReference>
<evidence type="ECO:0000256" key="4">
    <source>
        <dbReference type="PROSITE-ProRule" id="PRU00278"/>
    </source>
</evidence>
<dbReference type="SUPFAM" id="SSF51045">
    <property type="entry name" value="WW domain"/>
    <property type="match status" value="1"/>
</dbReference>
<dbReference type="STRING" id="669874.A0A1E4TT18"/>
<dbReference type="InterPro" id="IPR036020">
    <property type="entry name" value="WW_dom_sf"/>
</dbReference>
<dbReference type="InterPro" id="IPR051370">
    <property type="entry name" value="PPIase_Pin1"/>
</dbReference>
<dbReference type="PROSITE" id="PS01159">
    <property type="entry name" value="WW_DOMAIN_1"/>
    <property type="match status" value="1"/>
</dbReference>
<feature type="domain" description="PpiC" evidence="7">
    <location>
        <begin position="53"/>
        <end position="153"/>
    </location>
</feature>
<dbReference type="Pfam" id="PF00397">
    <property type="entry name" value="WW"/>
    <property type="match status" value="1"/>
</dbReference>